<keyword evidence="3 8" id="KW-0812">Transmembrane</keyword>
<evidence type="ECO:0000256" key="4">
    <source>
        <dbReference type="ARBA" id="ARBA00022989"/>
    </source>
</evidence>
<dbReference type="InterPro" id="IPR057366">
    <property type="entry name" value="TRPM-like"/>
</dbReference>
<keyword evidence="5" id="KW-0406">Ion transport</keyword>
<comment type="subcellular location">
    <subcellularLocation>
        <location evidence="1">Membrane</location>
        <topology evidence="1">Multi-pass membrane protein</topology>
    </subcellularLocation>
</comment>
<dbReference type="Pfam" id="PF00520">
    <property type="entry name" value="Ion_trans"/>
    <property type="match status" value="1"/>
</dbReference>
<evidence type="ECO:0000256" key="6">
    <source>
        <dbReference type="ARBA" id="ARBA00023136"/>
    </source>
</evidence>
<keyword evidence="7" id="KW-0407">Ion channel</keyword>
<accession>A0A8C3PV89</accession>
<evidence type="ECO:0000256" key="2">
    <source>
        <dbReference type="ARBA" id="ARBA00022448"/>
    </source>
</evidence>
<dbReference type="AlphaFoldDB" id="A0A8C3PV89"/>
<feature type="transmembrane region" description="Helical" evidence="8">
    <location>
        <begin position="861"/>
        <end position="879"/>
    </location>
</feature>
<feature type="domain" description="TRPM-like" evidence="11">
    <location>
        <begin position="419"/>
        <end position="681"/>
    </location>
</feature>
<evidence type="ECO:0000256" key="8">
    <source>
        <dbReference type="SAM" id="Phobius"/>
    </source>
</evidence>
<evidence type="ECO:0000259" key="10">
    <source>
        <dbReference type="Pfam" id="PF18139"/>
    </source>
</evidence>
<evidence type="ECO:0000256" key="5">
    <source>
        <dbReference type="ARBA" id="ARBA00023065"/>
    </source>
</evidence>
<dbReference type="GO" id="GO:0030001">
    <property type="term" value="P:metal ion transport"/>
    <property type="evidence" value="ECO:0007669"/>
    <property type="project" value="TreeGrafter"/>
</dbReference>
<reference evidence="12" key="2">
    <citation type="submission" date="2025-09" db="UniProtKB">
        <authorList>
            <consortium name="Ensembl"/>
        </authorList>
    </citation>
    <scope>IDENTIFICATION</scope>
</reference>
<evidence type="ECO:0000259" key="11">
    <source>
        <dbReference type="Pfam" id="PF25508"/>
    </source>
</evidence>
<evidence type="ECO:0000259" key="9">
    <source>
        <dbReference type="Pfam" id="PF00520"/>
    </source>
</evidence>
<dbReference type="Pfam" id="PF25508">
    <property type="entry name" value="TRPM2"/>
    <property type="match status" value="1"/>
</dbReference>
<dbReference type="Proteomes" id="UP000694543">
    <property type="component" value="Unplaced"/>
</dbReference>
<feature type="transmembrane region" description="Helical" evidence="8">
    <location>
        <begin position="794"/>
        <end position="813"/>
    </location>
</feature>
<evidence type="ECO:0000313" key="13">
    <source>
        <dbReference type="Proteomes" id="UP000694543"/>
    </source>
</evidence>
<proteinExistence type="predicted"/>
<feature type="domain" description="Ion transport" evidence="9">
    <location>
        <begin position="801"/>
        <end position="1030"/>
    </location>
</feature>
<feature type="transmembrane region" description="Helical" evidence="8">
    <location>
        <begin position="1003"/>
        <end position="1025"/>
    </location>
</feature>
<dbReference type="PANTHER" id="PTHR13800">
    <property type="entry name" value="TRANSIENT RECEPTOR POTENTIAL CATION CHANNEL, SUBFAMILY M, MEMBER 6"/>
    <property type="match status" value="1"/>
</dbReference>
<dbReference type="InterPro" id="IPR041491">
    <property type="entry name" value="TRPM_SLOG"/>
</dbReference>
<dbReference type="GO" id="GO:0005261">
    <property type="term" value="F:monoatomic cation channel activity"/>
    <property type="evidence" value="ECO:0007669"/>
    <property type="project" value="TreeGrafter"/>
</dbReference>
<dbReference type="PANTHER" id="PTHR13800:SF15">
    <property type="entry name" value="TRANSIENT RECEPTOR POTENTIAL CATION CHANNEL SUBFAMILY M MEMBER 6"/>
    <property type="match status" value="1"/>
</dbReference>
<dbReference type="InterPro" id="IPR005821">
    <property type="entry name" value="Ion_trans_dom"/>
</dbReference>
<evidence type="ECO:0000256" key="1">
    <source>
        <dbReference type="ARBA" id="ARBA00004141"/>
    </source>
</evidence>
<evidence type="ECO:0000256" key="7">
    <source>
        <dbReference type="ARBA" id="ARBA00023303"/>
    </source>
</evidence>
<sequence>NKQCLSGKNEIMPFCKASFLIPKSWIEEVFSKRECANIIPYLKDPHRCCCGRLIGDHPGVDCSWPVCQTALQRDEEWSVQKHTKTSPTDAFGTINFQDGDHTYHAKYIRLSYDSSLDQLLHLMINEWQMELPKLVISVHGGTENFKLPSKVKQVFSKGLVKAAETTGAWIITEGINSGVSRHVGDALKERASPYLRKICAVGIPPWGIIENQSDLIGKDVVCLYQTLGNPLSKLSTLNSMHSHFLMADDGTVGKYGNEMMLRRNLEKYLSHQKIHTRMGQGVPVVGLVVEGDASAILMVWEYVRTSPPVPVVVYEGTGRAADILAFTHKHTGDTGELRPQVKEEVLVMIQNMFNLGQKQSSHLFHILMECMEHRQSVSGIHALTLQYLHLLYMSASDQLDLALAWNQLDIAKKHILVYGQHWKVGALEQAMLDALVMDRVDFVKLLIEHGVNMHRFLTISRLEELYNTKQGPSNLFLQHLIRDVKQSTLPSDYRISLIDIGLVIEYLLGEAYRSSYTRKHFRVLYNNLYRKHKVNSVKCLPLGSKKKSKENIKFAESYESSGFLYPYNDLLVWAVLMRRQKMAMFFWQHGEEAMVKAVVACKLYRAMAHEAKQSNMVDDTSEELKKYSKEFGQLALDILEKAFKQNEQMAMKLLTYELKNWSNSTCLKLAVSVGLRPFVSHTCTQMLLTDMWMGRLKMRKNSWFKVIISILLPPTILMLEFKSKAEMSHVPQSQDFHQFTWYHGDPSPASTKDKDCDVEKVAQTSDESQVDDAQGKLTGTRKIYEFYNAPIVKFWFHTMAYMAFLMLFTYTVLVKMEPRPSVQEWLVIIYIFSTAIEKVREVFISEPGKFRQKVKVWIYEYWNFTDSLAIILFMIGFGLRWSEPPVQTAGRLLYCLDIIFWYARLLDLFAVNQHAGPYLTMIGKMVTNMFYIVIMMAIVLLSFGVSRKAILSPEEPPSWSLARDIVFQPYWMMFGEVYAGEIDVCETNQDCPPGSFLTPFLQAVYLFVQYIIMVNLLIAFFNNVYYDLKSISNKLWKYNRYRYIMTYHEKPWLPPPFILLSHIGLLINRIFRHQPSNESDQEEGDVGLKLYLSDDELKKLHDFEEQCVEKYFHEKNESLSSSDNERIRVTTERYVLLHICALCMHLFYKKTTNAFLAVMAIRKMRGTCRPANLMEVLQLSEHCSNMALYFGAYCLGVDCSSTRSGCFPSPPAPHRLQLCMGLLLRVLSMSCTSCKPLPLLHVDSSMAACGDLFHMVPMGCRGQPAPLWVSPRL</sequence>
<keyword evidence="13" id="KW-1185">Reference proteome</keyword>
<reference evidence="12" key="1">
    <citation type="submission" date="2025-08" db="UniProtKB">
        <authorList>
            <consortium name="Ensembl"/>
        </authorList>
    </citation>
    <scope>IDENTIFICATION</scope>
</reference>
<evidence type="ECO:0000256" key="3">
    <source>
        <dbReference type="ARBA" id="ARBA00022692"/>
    </source>
</evidence>
<organism evidence="12 13">
    <name type="scientific">Chrysolophus pictus</name>
    <name type="common">Golden pheasant</name>
    <name type="synonym">Phasianus pictus</name>
    <dbReference type="NCBI Taxonomy" id="9089"/>
    <lineage>
        <taxon>Eukaryota</taxon>
        <taxon>Metazoa</taxon>
        <taxon>Chordata</taxon>
        <taxon>Craniata</taxon>
        <taxon>Vertebrata</taxon>
        <taxon>Euteleostomi</taxon>
        <taxon>Archelosauria</taxon>
        <taxon>Archosauria</taxon>
        <taxon>Dinosauria</taxon>
        <taxon>Saurischia</taxon>
        <taxon>Theropoda</taxon>
        <taxon>Coelurosauria</taxon>
        <taxon>Aves</taxon>
        <taxon>Neognathae</taxon>
        <taxon>Galloanserae</taxon>
        <taxon>Galliformes</taxon>
        <taxon>Phasianidae</taxon>
        <taxon>Phasianinae</taxon>
        <taxon>Chrysolophus</taxon>
    </lineage>
</organism>
<feature type="transmembrane region" description="Helical" evidence="8">
    <location>
        <begin position="930"/>
        <end position="950"/>
    </location>
</feature>
<keyword evidence="2" id="KW-0813">Transport</keyword>
<feature type="transmembrane region" description="Helical" evidence="8">
    <location>
        <begin position="891"/>
        <end position="910"/>
    </location>
</feature>
<dbReference type="GO" id="GO:0016324">
    <property type="term" value="C:apical plasma membrane"/>
    <property type="evidence" value="ECO:0007669"/>
    <property type="project" value="TreeGrafter"/>
</dbReference>
<dbReference type="Pfam" id="PF18139">
    <property type="entry name" value="LSDAT_euk"/>
    <property type="match status" value="1"/>
</dbReference>
<evidence type="ECO:0000313" key="12">
    <source>
        <dbReference type="Ensembl" id="ENSCPIP00010001301.1"/>
    </source>
</evidence>
<protein>
    <submittedName>
        <fullName evidence="12">Transient receptor potential cation channel subfamily M member 6</fullName>
    </submittedName>
</protein>
<keyword evidence="6 8" id="KW-0472">Membrane</keyword>
<feature type="domain" description="TRPM SLOG" evidence="10">
    <location>
        <begin position="105"/>
        <end position="370"/>
    </location>
</feature>
<name>A0A8C3PV89_CHRPC</name>
<keyword evidence="4 8" id="KW-1133">Transmembrane helix</keyword>
<dbReference type="Ensembl" id="ENSCPIT00010001515.1">
    <property type="protein sequence ID" value="ENSCPIP00010001301.1"/>
    <property type="gene ID" value="ENSCPIG00010000815.1"/>
</dbReference>
<dbReference type="InterPro" id="IPR050927">
    <property type="entry name" value="TRPM"/>
</dbReference>